<comment type="similarity">
    <text evidence="1 3">Belongs to the TBCA family.</text>
</comment>
<dbReference type="AlphaFoldDB" id="F8NEU6"/>
<name>F8NEU6_SERL9</name>
<evidence type="ECO:0000256" key="1">
    <source>
        <dbReference type="ARBA" id="ARBA00006806"/>
    </source>
</evidence>
<dbReference type="GO" id="GO:0007021">
    <property type="term" value="P:tubulin complex assembly"/>
    <property type="evidence" value="ECO:0007669"/>
    <property type="project" value="UniProtKB-UniRule"/>
</dbReference>
<dbReference type="RefSeq" id="XP_007312978.1">
    <property type="nucleotide sequence ID" value="XM_007312916.1"/>
</dbReference>
<dbReference type="PANTHER" id="PTHR21500">
    <property type="entry name" value="TUBULIN-SPECIFIC CHAPERONE A"/>
    <property type="match status" value="1"/>
</dbReference>
<proteinExistence type="inferred from homology"/>
<dbReference type="GO" id="GO:0005829">
    <property type="term" value="C:cytosol"/>
    <property type="evidence" value="ECO:0007669"/>
    <property type="project" value="TreeGrafter"/>
</dbReference>
<dbReference type="GO" id="GO:0048487">
    <property type="term" value="F:beta-tubulin binding"/>
    <property type="evidence" value="ECO:0007669"/>
    <property type="project" value="InterPro"/>
</dbReference>
<dbReference type="EMBL" id="GL945428">
    <property type="protein sequence ID" value="EGO31094.1"/>
    <property type="molecule type" value="Genomic_DNA"/>
</dbReference>
<evidence type="ECO:0000313" key="4">
    <source>
        <dbReference type="EMBL" id="EGO31094.1"/>
    </source>
</evidence>
<dbReference type="InterPro" id="IPR004226">
    <property type="entry name" value="TBCA"/>
</dbReference>
<protein>
    <recommendedName>
        <fullName evidence="3">Tubulin-specific chaperone A</fullName>
    </recommendedName>
</protein>
<reference evidence="4" key="1">
    <citation type="submission" date="2011-04" db="EMBL/GenBank/DDBJ databases">
        <title>Evolution of plant cell wall degrading machinery underlies the functional diversity of forest fungi.</title>
        <authorList>
            <consortium name="US DOE Joint Genome Institute (JGI-PGF)"/>
            <person name="Eastwood D.C."/>
            <person name="Floudas D."/>
            <person name="Binder M."/>
            <person name="Majcherczyk A."/>
            <person name="Schneider P."/>
            <person name="Aerts A."/>
            <person name="Asiegbu F.O."/>
            <person name="Baker S.E."/>
            <person name="Barry K."/>
            <person name="Bendiksby M."/>
            <person name="Blumentritt M."/>
            <person name="Coutinho P.M."/>
            <person name="Cullen D."/>
            <person name="Cullen D."/>
            <person name="Gathman A."/>
            <person name="Goodell B."/>
            <person name="Henrissat B."/>
            <person name="Ihrmark K."/>
            <person name="Kauserud H."/>
            <person name="Kohler A."/>
            <person name="LaButti K."/>
            <person name="Lapidus A."/>
            <person name="Lavin J.L."/>
            <person name="Lee Y.-H."/>
            <person name="Lindquist E."/>
            <person name="Lilly W."/>
            <person name="Lucas S."/>
            <person name="Morin E."/>
            <person name="Murat C."/>
            <person name="Oguiza J.A."/>
            <person name="Park J."/>
            <person name="Pisabarro A.G."/>
            <person name="Riley R."/>
            <person name="Rosling A."/>
            <person name="Salamov A."/>
            <person name="Schmidt O."/>
            <person name="Schmutz J."/>
            <person name="Skrede I."/>
            <person name="Stenlid J."/>
            <person name="Wiebenga A."/>
            <person name="Xie X."/>
            <person name="Kues U."/>
            <person name="Hibbett D.S."/>
            <person name="Hoffmeister D."/>
            <person name="Hogberg N."/>
            <person name="Martin F."/>
            <person name="Grigoriev I.V."/>
            <person name="Watkinson S.C."/>
        </authorList>
    </citation>
    <scope>NUCLEOTIDE SEQUENCE</scope>
    <source>
        <strain evidence="4">S7.9</strain>
    </source>
</reference>
<dbReference type="OrthoDB" id="296187at2759"/>
<dbReference type="Gene3D" id="1.20.58.90">
    <property type="match status" value="1"/>
</dbReference>
<keyword evidence="3" id="KW-0493">Microtubule</keyword>
<keyword evidence="3" id="KW-0206">Cytoskeleton</keyword>
<dbReference type="KEGG" id="sla:SERLADRAFT_455743"/>
<dbReference type="HOGENOM" id="CLU_130569_3_1_1"/>
<dbReference type="PANTHER" id="PTHR21500:SF0">
    <property type="entry name" value="TUBULIN-SPECIFIC CHAPERONE A"/>
    <property type="match status" value="1"/>
</dbReference>
<comment type="subunit">
    <text evidence="3">Supercomplex made of cofactors A to E. Cofactors A and D function by capturing and stabilizing tubulin in a quasi-native conformation. Cofactor E binds to the cofactor D-tubulin complex; interaction with cofactor C then causes the release of tubulin polypeptides that are committed to the native state.</text>
</comment>
<dbReference type="Proteomes" id="UP000008064">
    <property type="component" value="Unassembled WGS sequence"/>
</dbReference>
<organism>
    <name type="scientific">Serpula lacrymans var. lacrymans (strain S7.9)</name>
    <name type="common">Dry rot fungus</name>
    <dbReference type="NCBI Taxonomy" id="578457"/>
    <lineage>
        <taxon>Eukaryota</taxon>
        <taxon>Fungi</taxon>
        <taxon>Dikarya</taxon>
        <taxon>Basidiomycota</taxon>
        <taxon>Agaricomycotina</taxon>
        <taxon>Agaricomycetes</taxon>
        <taxon>Agaricomycetidae</taxon>
        <taxon>Boletales</taxon>
        <taxon>Coniophorineae</taxon>
        <taxon>Serpulaceae</taxon>
        <taxon>Serpula</taxon>
    </lineage>
</organism>
<dbReference type="GO" id="GO:0007023">
    <property type="term" value="P:post-chaperonin tubulin folding pathway"/>
    <property type="evidence" value="ECO:0007669"/>
    <property type="project" value="UniProtKB-UniRule"/>
</dbReference>
<dbReference type="GeneID" id="18817210"/>
<gene>
    <name evidence="4" type="ORF">SERLADRAFT_455743</name>
</gene>
<accession>F8NEU6</accession>
<comment type="subcellular location">
    <subcellularLocation>
        <location evidence="3">Cytoplasm</location>
        <location evidence="3">Cytoskeleton</location>
    </subcellularLocation>
</comment>
<dbReference type="Pfam" id="PF02970">
    <property type="entry name" value="TBCA"/>
    <property type="match status" value="1"/>
</dbReference>
<dbReference type="SUPFAM" id="SSF46988">
    <property type="entry name" value="Tubulin chaperone cofactor A"/>
    <property type="match status" value="1"/>
</dbReference>
<keyword evidence="2 3" id="KW-0143">Chaperone</keyword>
<evidence type="ECO:0000256" key="3">
    <source>
        <dbReference type="RuleBase" id="RU364030"/>
    </source>
</evidence>
<dbReference type="InterPro" id="IPR036126">
    <property type="entry name" value="TBCA_sf"/>
</dbReference>
<evidence type="ECO:0000256" key="2">
    <source>
        <dbReference type="ARBA" id="ARBA00023186"/>
    </source>
</evidence>
<sequence>MNDPATVHRQLKIKCGATKRLLKEHSLYRKEAEEQKRKHDKMVADGADEWDVRSAAKILDEAKRMIVDADTRLGNVVQELRSLIILVKQQPSFAEDEELIKAEEVLEEASV</sequence>
<keyword evidence="3" id="KW-0963">Cytoplasm</keyword>
<dbReference type="GO" id="GO:0005874">
    <property type="term" value="C:microtubule"/>
    <property type="evidence" value="ECO:0007669"/>
    <property type="project" value="UniProtKB-KW"/>
</dbReference>